<evidence type="ECO:0000256" key="1">
    <source>
        <dbReference type="SAM" id="Coils"/>
    </source>
</evidence>
<evidence type="ECO:0000313" key="3">
    <source>
        <dbReference type="EMBL" id="KAK1345886.1"/>
    </source>
</evidence>
<dbReference type="Proteomes" id="UP001177744">
    <property type="component" value="Unassembled WGS sequence"/>
</dbReference>
<gene>
    <name evidence="3" type="ORF">QTO34_008351</name>
</gene>
<accession>A0AA40LTS2</accession>
<keyword evidence="4" id="KW-1185">Reference proteome</keyword>
<organism evidence="3 4">
    <name type="scientific">Cnephaeus nilssonii</name>
    <name type="common">Northern bat</name>
    <name type="synonym">Eptesicus nilssonii</name>
    <dbReference type="NCBI Taxonomy" id="3371016"/>
    <lineage>
        <taxon>Eukaryota</taxon>
        <taxon>Metazoa</taxon>
        <taxon>Chordata</taxon>
        <taxon>Craniata</taxon>
        <taxon>Vertebrata</taxon>
        <taxon>Euteleostomi</taxon>
        <taxon>Mammalia</taxon>
        <taxon>Eutheria</taxon>
        <taxon>Laurasiatheria</taxon>
        <taxon>Chiroptera</taxon>
        <taxon>Yangochiroptera</taxon>
        <taxon>Vespertilionidae</taxon>
        <taxon>Cnephaeus</taxon>
    </lineage>
</organism>
<name>A0AA40LTS2_CNENI</name>
<evidence type="ECO:0000256" key="2">
    <source>
        <dbReference type="SAM" id="MobiDB-lite"/>
    </source>
</evidence>
<protein>
    <submittedName>
        <fullName evidence="3">Uncharacterized protein</fullName>
    </submittedName>
</protein>
<keyword evidence="1" id="KW-0175">Coiled coil</keyword>
<comment type="caution">
    <text evidence="3">The sequence shown here is derived from an EMBL/GenBank/DDBJ whole genome shotgun (WGS) entry which is preliminary data.</text>
</comment>
<evidence type="ECO:0000313" key="4">
    <source>
        <dbReference type="Proteomes" id="UP001177744"/>
    </source>
</evidence>
<dbReference type="AlphaFoldDB" id="A0AA40LTS2"/>
<feature type="coiled-coil region" evidence="1">
    <location>
        <begin position="5"/>
        <end position="39"/>
    </location>
</feature>
<dbReference type="EMBL" id="JAULJE010000002">
    <property type="protein sequence ID" value="KAK1345886.1"/>
    <property type="molecule type" value="Genomic_DNA"/>
</dbReference>
<proteinExistence type="predicted"/>
<reference evidence="3" key="1">
    <citation type="submission" date="2023-06" db="EMBL/GenBank/DDBJ databases">
        <title>Reference genome for the Northern bat (Eptesicus nilssonii), a most northern bat species.</title>
        <authorList>
            <person name="Laine V.N."/>
            <person name="Pulliainen A.T."/>
            <person name="Lilley T.M."/>
        </authorList>
    </citation>
    <scope>NUCLEOTIDE SEQUENCE</scope>
    <source>
        <strain evidence="3">BLF_Eptnil</strain>
        <tissue evidence="3">Kidney</tissue>
    </source>
</reference>
<sequence>MKKNKEEMKNDIAAVKNSIESIKSRLEEAEDRISERKTRCDQGNSHCSHPLAALAQSLCAVSGCEQGRHCQCMERRRRGCWQRGDRGPWQEKPGRDAEDGLRPAPVPNTASRPAVPFEVHKFVHWAPTEAREAPATTAELTSCEPGFWLSGAPPVGAHSPPGDSSWVENLPPHDPQIAQAHAPSLAAPQPHLAPHVGLAPPPHLLHHPTMVPLSSGPIGAGSTSTAAHCQHHVANIHHVSCHPLVRRRKLSVCAMAVPQHRRSLWGSELGVWRPWLMRWHGQVGGAAPGGGVWWRLGRRSTRQCPKRTRVSAQPGPAEGGLMRELEGRGGVWGVAGNMRLSVPAAISHGTYLPPGLVPVPHPPVAELAYGTSVTRSH</sequence>
<feature type="region of interest" description="Disordered" evidence="2">
    <location>
        <begin position="82"/>
        <end position="113"/>
    </location>
</feature>
<feature type="compositionally biased region" description="Basic and acidic residues" evidence="2">
    <location>
        <begin position="83"/>
        <end position="101"/>
    </location>
</feature>